<feature type="transmembrane region" description="Helical" evidence="7">
    <location>
        <begin position="36"/>
        <end position="56"/>
    </location>
</feature>
<dbReference type="Pfam" id="PF13520">
    <property type="entry name" value="AA_permease_2"/>
    <property type="match status" value="1"/>
</dbReference>
<dbReference type="KEGG" id="pami:JCM7686_pAMI6p075"/>
<dbReference type="PIRSF" id="PIRSF006060">
    <property type="entry name" value="AA_transporter"/>
    <property type="match status" value="1"/>
</dbReference>
<feature type="transmembrane region" description="Helical" evidence="7">
    <location>
        <begin position="250"/>
        <end position="277"/>
    </location>
</feature>
<feature type="transmembrane region" description="Helical" evidence="7">
    <location>
        <begin position="452"/>
        <end position="477"/>
    </location>
</feature>
<comment type="subcellular location">
    <subcellularLocation>
        <location evidence="1">Cell membrane</location>
        <topology evidence="1">Multi-pass membrane protein</topology>
    </subcellularLocation>
</comment>
<evidence type="ECO:0000256" key="7">
    <source>
        <dbReference type="SAM" id="Phobius"/>
    </source>
</evidence>
<keyword evidence="3 7" id="KW-0812">Transmembrane</keyword>
<keyword evidence="5 7" id="KW-0472">Membrane</keyword>
<dbReference type="OrthoDB" id="9762947at2"/>
<geneLocation type="plasmid" evidence="8 9">
    <name>pAMI6</name>
</geneLocation>
<dbReference type="PANTHER" id="PTHR42770:SF7">
    <property type="entry name" value="MEMBRANE PROTEIN"/>
    <property type="match status" value="1"/>
</dbReference>
<evidence type="ECO:0000256" key="1">
    <source>
        <dbReference type="ARBA" id="ARBA00004651"/>
    </source>
</evidence>
<evidence type="ECO:0000256" key="3">
    <source>
        <dbReference type="ARBA" id="ARBA00022692"/>
    </source>
</evidence>
<feature type="region of interest" description="Disordered" evidence="6">
    <location>
        <begin position="1"/>
        <end position="20"/>
    </location>
</feature>
<feature type="transmembrane region" description="Helical" evidence="7">
    <location>
        <begin position="297"/>
        <end position="317"/>
    </location>
</feature>
<dbReference type="EMBL" id="CP006654">
    <property type="protein sequence ID" value="AGT11405.1"/>
    <property type="molecule type" value="Genomic_DNA"/>
</dbReference>
<keyword evidence="4 7" id="KW-1133">Transmembrane helix</keyword>
<reference evidence="8 9" key="1">
    <citation type="journal article" date="2014" name="BMC Genomics">
        <title>Architecture and functions of a multipartite genome of the methylotrophic bacterium Paracoccus aminophilus JCM 7686, containing primary and secondary chromids.</title>
        <authorList>
            <person name="Dziewit L."/>
            <person name="Czarnecki J."/>
            <person name="Wibberg D."/>
            <person name="Radlinska M."/>
            <person name="Mrozek P."/>
            <person name="Szymczak M."/>
            <person name="Schluter A."/>
            <person name="Puhler A."/>
            <person name="Bartosik D."/>
        </authorList>
    </citation>
    <scope>NUCLEOTIDE SEQUENCE [LARGE SCALE GENOMIC DNA]</scope>
    <source>
        <strain evidence="8">JCM 7686</strain>
        <plasmid evidence="9">Plasmid pAMI6</plasmid>
    </source>
</reference>
<dbReference type="GO" id="GO:0022857">
    <property type="term" value="F:transmembrane transporter activity"/>
    <property type="evidence" value="ECO:0007669"/>
    <property type="project" value="InterPro"/>
</dbReference>
<feature type="transmembrane region" description="Helical" evidence="7">
    <location>
        <begin position="582"/>
        <end position="604"/>
    </location>
</feature>
<dbReference type="Proteomes" id="UP000015480">
    <property type="component" value="Plasmid pAMI6"/>
</dbReference>
<keyword evidence="8" id="KW-0614">Plasmid</keyword>
<keyword evidence="2" id="KW-1003">Cell membrane</keyword>
<evidence type="ECO:0000313" key="8">
    <source>
        <dbReference type="EMBL" id="AGT11405.1"/>
    </source>
</evidence>
<gene>
    <name evidence="8" type="ORF">JCM7686_pAMI6p075</name>
</gene>
<evidence type="ECO:0000256" key="5">
    <source>
        <dbReference type="ARBA" id="ARBA00023136"/>
    </source>
</evidence>
<dbReference type="HOGENOM" id="CLU_480451_0_0_5"/>
<feature type="transmembrane region" description="Helical" evidence="7">
    <location>
        <begin position="338"/>
        <end position="356"/>
    </location>
</feature>
<accession>S5Y796</accession>
<evidence type="ECO:0000256" key="6">
    <source>
        <dbReference type="SAM" id="MobiDB-lite"/>
    </source>
</evidence>
<evidence type="ECO:0000313" key="9">
    <source>
        <dbReference type="Proteomes" id="UP000015480"/>
    </source>
</evidence>
<name>S5Y796_PARAH</name>
<dbReference type="AlphaFoldDB" id="S5Y796"/>
<feature type="transmembrane region" description="Helical" evidence="7">
    <location>
        <begin position="389"/>
        <end position="412"/>
    </location>
</feature>
<evidence type="ECO:0000256" key="2">
    <source>
        <dbReference type="ARBA" id="ARBA00022475"/>
    </source>
</evidence>
<feature type="transmembrane region" description="Helical" evidence="7">
    <location>
        <begin position="62"/>
        <end position="82"/>
    </location>
</feature>
<protein>
    <submittedName>
        <fullName evidence="8">Amino acid transporter, permease protein</fullName>
    </submittedName>
</protein>
<dbReference type="PATRIC" id="fig|1367847.3.peg.4379"/>
<organism evidence="8 9">
    <name type="scientific">Paracoccus aminophilus JCM 7686</name>
    <dbReference type="NCBI Taxonomy" id="1367847"/>
    <lineage>
        <taxon>Bacteria</taxon>
        <taxon>Pseudomonadati</taxon>
        <taxon>Pseudomonadota</taxon>
        <taxon>Alphaproteobacteria</taxon>
        <taxon>Rhodobacterales</taxon>
        <taxon>Paracoccaceae</taxon>
        <taxon>Paracoccus</taxon>
    </lineage>
</organism>
<dbReference type="Gene3D" id="1.20.1740.10">
    <property type="entry name" value="Amino acid/polyamine transporter I"/>
    <property type="match status" value="1"/>
</dbReference>
<keyword evidence="9" id="KW-1185">Reference proteome</keyword>
<dbReference type="InterPro" id="IPR002293">
    <property type="entry name" value="AA/rel_permease1"/>
</dbReference>
<feature type="transmembrane region" description="Helical" evidence="7">
    <location>
        <begin position="532"/>
        <end position="552"/>
    </location>
</feature>
<dbReference type="PANTHER" id="PTHR42770">
    <property type="entry name" value="AMINO ACID TRANSPORTER-RELATED"/>
    <property type="match status" value="1"/>
</dbReference>
<proteinExistence type="predicted"/>
<feature type="transmembrane region" description="Helical" evidence="7">
    <location>
        <begin position="501"/>
        <end position="520"/>
    </location>
</feature>
<sequence>MTDFPQPSSSNPANQYDRSEGTTSLNEMQRTLTWHGAFWVAAGVPPLVLFSIGGIAGTAGKVAFLVWTVSICMGFLQSFTYAEMAGMFGNKSGGTSVYGATAWMRYSKIIAPLSVWCNWFAWSPVLSLGCTIAAGYILNGLFPIPDATSPLVLDWIANHANSIAATDPRVTDWLAANPGKAASDAIQTLLASDGVAALTPAIRTWEAFHIPIPYLGTLYFNSTFVVGVVIMLTMYTIQKRGIGAAAGVQKVLAVIVLVPLLLAGLVPIITGSINWSYVTNIVPPAAAGSALDGAWNVGGWTLVLGGMYVAAWSTYGFETAVCYTRELKNPKTDTFKGIFYSGLLCMLFFILIPFAFQGVYGHEGLLAPGIADGSGIGEAMGRMISSNSVVVHLFVLLMILALAMSIMTAGAGSSRTLYQGSRDGWLPKYLGKVNKNGAPVGAMRQDLVFNTFLLALASDAGGYYLVLAIANVGYLLFNFLNLNAGWIHRIDSPHLDRPWKAPTWLLALNTLLAFVNALFLGAGAKVWGYSQALWAGLIFAALVIPIFAYRHWVTDKGRFPREAMEDLGLDPDGDLEPGRAGMLPYLTLLAGLIVVLFANWFFVLPG</sequence>
<feature type="transmembrane region" description="Helical" evidence="7">
    <location>
        <begin position="218"/>
        <end position="238"/>
    </location>
</feature>
<dbReference type="InterPro" id="IPR050367">
    <property type="entry name" value="APC_superfamily"/>
</dbReference>
<dbReference type="GO" id="GO:0005886">
    <property type="term" value="C:plasma membrane"/>
    <property type="evidence" value="ECO:0007669"/>
    <property type="project" value="UniProtKB-SubCell"/>
</dbReference>
<evidence type="ECO:0000256" key="4">
    <source>
        <dbReference type="ARBA" id="ARBA00022989"/>
    </source>
</evidence>
<feature type="transmembrane region" description="Helical" evidence="7">
    <location>
        <begin position="113"/>
        <end position="138"/>
    </location>
</feature>